<dbReference type="InterPro" id="IPR001242">
    <property type="entry name" value="Condensation_dom"/>
</dbReference>
<dbReference type="Pfam" id="PF13193">
    <property type="entry name" value="AMP-binding_C"/>
    <property type="match status" value="1"/>
</dbReference>
<dbReference type="GO" id="GO:0003824">
    <property type="term" value="F:catalytic activity"/>
    <property type="evidence" value="ECO:0007669"/>
    <property type="project" value="InterPro"/>
</dbReference>
<dbReference type="SUPFAM" id="SSF52777">
    <property type="entry name" value="CoA-dependent acyltransferases"/>
    <property type="match status" value="2"/>
</dbReference>
<dbReference type="PROSITE" id="PS50075">
    <property type="entry name" value="CARRIER"/>
    <property type="match status" value="1"/>
</dbReference>
<keyword evidence="4" id="KW-0597">Phosphoprotein</keyword>
<dbReference type="InterPro" id="IPR000873">
    <property type="entry name" value="AMP-dep_synth/lig_dom"/>
</dbReference>
<dbReference type="PANTHER" id="PTHR45527:SF1">
    <property type="entry name" value="FATTY ACID SYNTHASE"/>
    <property type="match status" value="1"/>
</dbReference>
<dbReference type="GO" id="GO:0031177">
    <property type="term" value="F:phosphopantetheine binding"/>
    <property type="evidence" value="ECO:0007669"/>
    <property type="project" value="InterPro"/>
</dbReference>
<evidence type="ECO:0000256" key="1">
    <source>
        <dbReference type="ARBA" id="ARBA00001957"/>
    </source>
</evidence>
<evidence type="ECO:0000256" key="2">
    <source>
        <dbReference type="ARBA" id="ARBA00006432"/>
    </source>
</evidence>
<dbReference type="InterPro" id="IPR020806">
    <property type="entry name" value="PKS_PP-bd"/>
</dbReference>
<dbReference type="Pfam" id="PF00501">
    <property type="entry name" value="AMP-binding"/>
    <property type="match status" value="1"/>
</dbReference>
<dbReference type="Gene3D" id="3.30.300.30">
    <property type="match status" value="1"/>
</dbReference>
<dbReference type="FunFam" id="1.10.1200.10:FF:000005">
    <property type="entry name" value="Nonribosomal peptide synthetase 1"/>
    <property type="match status" value="1"/>
</dbReference>
<evidence type="ECO:0000256" key="4">
    <source>
        <dbReference type="ARBA" id="ARBA00022553"/>
    </source>
</evidence>
<dbReference type="PANTHER" id="PTHR45527">
    <property type="entry name" value="NONRIBOSOMAL PEPTIDE SYNTHETASE"/>
    <property type="match status" value="1"/>
</dbReference>
<dbReference type="GO" id="GO:0008610">
    <property type="term" value="P:lipid biosynthetic process"/>
    <property type="evidence" value="ECO:0007669"/>
    <property type="project" value="UniProtKB-ARBA"/>
</dbReference>
<dbReference type="EMBL" id="FTOD01000015">
    <property type="protein sequence ID" value="SIT15037.1"/>
    <property type="molecule type" value="Genomic_DNA"/>
</dbReference>
<dbReference type="InterPro" id="IPR023213">
    <property type="entry name" value="CAT-like_dom_sf"/>
</dbReference>
<dbReference type="InterPro" id="IPR006162">
    <property type="entry name" value="Ppantetheine_attach_site"/>
</dbReference>
<dbReference type="Pfam" id="PF00668">
    <property type="entry name" value="Condensation"/>
    <property type="match status" value="1"/>
</dbReference>
<accession>A0A1N7PXB1</accession>
<dbReference type="InterPro" id="IPR001031">
    <property type="entry name" value="Thioesterase"/>
</dbReference>
<evidence type="ECO:0000259" key="6">
    <source>
        <dbReference type="PROSITE" id="PS50075"/>
    </source>
</evidence>
<dbReference type="CDD" id="cd19531">
    <property type="entry name" value="LCL_NRPS-like"/>
    <property type="match status" value="1"/>
</dbReference>
<organism evidence="7 8">
    <name type="scientific">Kroppenstedtia eburnea</name>
    <dbReference type="NCBI Taxonomy" id="714067"/>
    <lineage>
        <taxon>Bacteria</taxon>
        <taxon>Bacillati</taxon>
        <taxon>Bacillota</taxon>
        <taxon>Bacilli</taxon>
        <taxon>Bacillales</taxon>
        <taxon>Thermoactinomycetaceae</taxon>
        <taxon>Kroppenstedtia</taxon>
    </lineage>
</organism>
<dbReference type="CDD" id="cd05930">
    <property type="entry name" value="A_NRPS"/>
    <property type="match status" value="1"/>
</dbReference>
<feature type="domain" description="Carrier" evidence="6">
    <location>
        <begin position="998"/>
        <end position="1073"/>
    </location>
</feature>
<keyword evidence="5" id="KW-0045">Antibiotic biosynthesis</keyword>
<comment type="cofactor">
    <cofactor evidence="1">
        <name>pantetheine 4'-phosphate</name>
        <dbReference type="ChEBI" id="CHEBI:47942"/>
    </cofactor>
</comment>
<dbReference type="FunFam" id="3.30.559.10:FF:000012">
    <property type="entry name" value="Non-ribosomal peptide synthetase"/>
    <property type="match status" value="1"/>
</dbReference>
<dbReference type="SMART" id="SM00823">
    <property type="entry name" value="PKS_PP"/>
    <property type="match status" value="1"/>
</dbReference>
<dbReference type="InterPro" id="IPR009081">
    <property type="entry name" value="PP-bd_ACP"/>
</dbReference>
<dbReference type="FunFam" id="3.40.50.980:FF:000001">
    <property type="entry name" value="Non-ribosomal peptide synthetase"/>
    <property type="match status" value="1"/>
</dbReference>
<dbReference type="NCBIfam" id="TIGR01733">
    <property type="entry name" value="AA-adenyl-dom"/>
    <property type="match status" value="1"/>
</dbReference>
<dbReference type="Pfam" id="PF00550">
    <property type="entry name" value="PP-binding"/>
    <property type="match status" value="1"/>
</dbReference>
<dbReference type="SUPFAM" id="SSF53474">
    <property type="entry name" value="alpha/beta-Hydrolases"/>
    <property type="match status" value="1"/>
</dbReference>
<dbReference type="GO" id="GO:0005829">
    <property type="term" value="C:cytosol"/>
    <property type="evidence" value="ECO:0007669"/>
    <property type="project" value="TreeGrafter"/>
</dbReference>
<gene>
    <name evidence="7" type="ORF">SAMN05421790_11533</name>
</gene>
<dbReference type="Pfam" id="PF00975">
    <property type="entry name" value="Thioesterase"/>
    <property type="match status" value="1"/>
</dbReference>
<protein>
    <submittedName>
        <fullName evidence="7">Amino acid adenylation domain-containing protein</fullName>
    </submittedName>
</protein>
<comment type="similarity">
    <text evidence="2">Belongs to the ATP-dependent AMP-binding enzyme family.</text>
</comment>
<keyword evidence="3" id="KW-0596">Phosphopantetheine</keyword>
<dbReference type="Gene3D" id="2.30.38.10">
    <property type="entry name" value="Luciferase, Domain 3"/>
    <property type="match status" value="1"/>
</dbReference>
<dbReference type="SUPFAM" id="SSF56801">
    <property type="entry name" value="Acetyl-CoA synthetase-like"/>
    <property type="match status" value="1"/>
</dbReference>
<proteinExistence type="inferred from homology"/>
<dbReference type="GO" id="GO:0017000">
    <property type="term" value="P:antibiotic biosynthetic process"/>
    <property type="evidence" value="ECO:0007669"/>
    <property type="project" value="UniProtKB-KW"/>
</dbReference>
<dbReference type="GO" id="GO:0043041">
    <property type="term" value="P:amino acid activation for nonribosomal peptide biosynthetic process"/>
    <property type="evidence" value="ECO:0007669"/>
    <property type="project" value="TreeGrafter"/>
</dbReference>
<dbReference type="FunFam" id="3.40.50.12780:FF:000012">
    <property type="entry name" value="Non-ribosomal peptide synthetase"/>
    <property type="match status" value="1"/>
</dbReference>
<dbReference type="Gene3D" id="3.40.50.1820">
    <property type="entry name" value="alpha/beta hydrolase"/>
    <property type="match status" value="1"/>
</dbReference>
<evidence type="ECO:0000313" key="8">
    <source>
        <dbReference type="Proteomes" id="UP000186795"/>
    </source>
</evidence>
<sequence>MLKARMIRSGGDQMNKSGSMNVQQDVFVLPASYAQEQLWFFEQMQPESPVYNLVFGYRLTGPLDLGVLKRCLDELIRRHETLRTTFSKQNGKPVQVVHPPFSLSIPVVDLASSPLEDRLDLGLQEAKNEGARPFNLTEGPLFRVKLIRLENLDHLLIFNVHHIVFDGWSANVFLKELTQLYRSFSLGEPSPLPELTLQYADFAYWQKEKMEEKEIEDRISYWEKKLKPEPPRLELPTDDPYSTTQTFSGAIETFSLPQSITKRLKVLGEEEGSSLFMVLLAAFKSFLHRYTGQTDLTSGVAVTSRNRSELEGMIGYFVNQLVVRTDVSGMPSFRELIQRVRKEFLESVHHDIPFGKLVEHLKPERIANHNPFFQVMFLFEDESDGQKELAPGIEMKPLEIDNGTAKFELALRFKNDRDSLIGELEYNSDLFRRDSIQNMIEHLITLLKHATEHPDQSVASLPILTEKERHLFSQERSKESFQYPDLRLVHQLIQEQAERIPDVVAVVGEQGRLTYGELNRRANRLAHYLRKKGVGPGVLVGVHLERSWELMISLLAIWKAGGVYLPLDPFYPKERIAMIVKDAKASLLLTSRKLSESLSSGIKVPLLLMDEEWKAIEEESSANGTLAGAWSPDHLAYVIFTSGSTGRPKGVSVTHRALMHQMEWTRRKYPLEMEDAVLFKTSICFDPSLMEMCNPLLCGARVVLGPPGTEMRPEKQVEIIQNEGVTRLLLVPSILERLLDLPSFSECTSLKEVWTGGEILTPDLERRFFSKMKANLVNMYGPTECCIGVTAWDCTPEKTEGRIPIGSGAPFAQLYVLDHHMQPVPAGVVGELYLGGPMLAEGYINRPDLTEEVFISHPFSGEPGARLYKTGDRVRYREDGTLECLGRVDHQVKVRGVRIELQEIEALLRKHQSVKKAAVLAREDESGETGLVAYLIPEEEPVATAKLRLYLQDFLPAYMIPTHFIFMDAFPVHENNGKLDYKAFPSPIPSRDKEVYLAARDRMELEMVKLWEKVLHINDIGLTDNFFDIGGHSLKAVELLDAIHETFDVELPLTTLFQKSTVMELCDHIRDEVPIWGEILVCMQKGDGSEAPFVMIHPGGGGVLCYYHLTKALGAHQTVYGIQAVGYDSGESPLTDIHEMADLYVERLCAQLPRGPYRFLGWSFGATLAYEMTRRMEKRGEKVEFLGLLDAHPFDCRDESSLTISRNSDSLVAWAERMGMDKKELEGLDREQQLLRILRLGQERQILPVSADVSTVKKYLEIMMANRSAARSYTVTKPIQTDLHLFQVQELSPLDPVSLVDPSRWYRRTAGHVREYSIKGHHHNLIDPPHVEFLAKQIRRALIKTEVV</sequence>
<evidence type="ECO:0000256" key="5">
    <source>
        <dbReference type="ARBA" id="ARBA00023194"/>
    </source>
</evidence>
<dbReference type="PROSITE" id="PS00455">
    <property type="entry name" value="AMP_BINDING"/>
    <property type="match status" value="1"/>
</dbReference>
<name>A0A1N7PXB1_9BACL</name>
<dbReference type="PROSITE" id="PS00012">
    <property type="entry name" value="PHOSPHOPANTETHEINE"/>
    <property type="match status" value="1"/>
</dbReference>
<dbReference type="InterPro" id="IPR010071">
    <property type="entry name" value="AA_adenyl_dom"/>
</dbReference>
<reference evidence="8" key="1">
    <citation type="submission" date="2017-01" db="EMBL/GenBank/DDBJ databases">
        <authorList>
            <person name="Varghese N."/>
            <person name="Submissions S."/>
        </authorList>
    </citation>
    <scope>NUCLEOTIDE SEQUENCE [LARGE SCALE GENOMIC DNA]</scope>
    <source>
        <strain evidence="8">DSM 45196</strain>
    </source>
</reference>
<dbReference type="Gene3D" id="3.30.559.30">
    <property type="entry name" value="Nonribosomal peptide synthetase, condensation domain"/>
    <property type="match status" value="1"/>
</dbReference>
<dbReference type="Gene3D" id="3.30.559.10">
    <property type="entry name" value="Chloramphenicol acetyltransferase-like domain"/>
    <property type="match status" value="1"/>
</dbReference>
<dbReference type="InterPro" id="IPR036736">
    <property type="entry name" value="ACP-like_sf"/>
</dbReference>
<dbReference type="InterPro" id="IPR045851">
    <property type="entry name" value="AMP-bd_C_sf"/>
</dbReference>
<keyword evidence="8" id="KW-1185">Reference proteome</keyword>
<dbReference type="Proteomes" id="UP000186795">
    <property type="component" value="Unassembled WGS sequence"/>
</dbReference>
<dbReference type="InterPro" id="IPR025110">
    <property type="entry name" value="AMP-bd_C"/>
</dbReference>
<dbReference type="InterPro" id="IPR020845">
    <property type="entry name" value="AMP-binding_CS"/>
</dbReference>
<dbReference type="GO" id="GO:0044550">
    <property type="term" value="P:secondary metabolite biosynthetic process"/>
    <property type="evidence" value="ECO:0007669"/>
    <property type="project" value="TreeGrafter"/>
</dbReference>
<dbReference type="Gene3D" id="1.10.1200.10">
    <property type="entry name" value="ACP-like"/>
    <property type="match status" value="1"/>
</dbReference>
<dbReference type="SUPFAM" id="SSF47336">
    <property type="entry name" value="ACP-like"/>
    <property type="match status" value="1"/>
</dbReference>
<dbReference type="InterPro" id="IPR029058">
    <property type="entry name" value="AB_hydrolase_fold"/>
</dbReference>
<evidence type="ECO:0000256" key="3">
    <source>
        <dbReference type="ARBA" id="ARBA00022450"/>
    </source>
</evidence>
<evidence type="ECO:0000313" key="7">
    <source>
        <dbReference type="EMBL" id="SIT15037.1"/>
    </source>
</evidence>
<dbReference type="Gene3D" id="3.40.50.980">
    <property type="match status" value="2"/>
</dbReference>